<dbReference type="EMBL" id="JACFYX010000025">
    <property type="protein sequence ID" value="MBG0837670.1"/>
    <property type="molecule type" value="Genomic_DNA"/>
</dbReference>
<protein>
    <submittedName>
        <fullName evidence="1">Uncharacterized protein</fullName>
    </submittedName>
</protein>
<comment type="caution">
    <text evidence="1">The sequence shown here is derived from an EMBL/GenBank/DDBJ whole genome shotgun (WGS) entry which is preliminary data.</text>
</comment>
<name>A0A931GCG3_9PSED</name>
<dbReference type="RefSeq" id="WP_196476658.1">
    <property type="nucleotide sequence ID" value="NZ_JACFYX020000019.1"/>
</dbReference>
<sequence length="455" mass="49669">MEKSTYLQTPAVANFVKWMSENLDGDTFAHQYTNRRLGCIWRCDSLYDAYAQYHWPHPGNQRLGEPTGTTFESSAAILQALSQDLQSALGSQGSDHTVVTAAVDVMTWGGVRAGNVRWLHANQANLPQILSSTRQALDAGSTDHLLLVAKDLRFNAGMTKVYSLICDGFVIYDSRVAAALGWAVVKFCQAAELSEVPQELRFPWAPAKSAANDPSPKRRNPGQSEFFFPRLKSGANHAAWNLKASWLLSDVLDQAAAQNSRFNQIECFDTRLRALEAALFMIGYDLDATQADASAAIPEQVMDRAQEDEADSFWNDCQTLSKGNPFRYKLTDSGIAIEGGPTFTLADISSTLMQLWTDFGSSAFPLANSATDVRDGTAPKGMGAAYFQVTGANPPNTSKLAAVLEELGAIVPTAGYSARSLSWTLDLRRLGLDQGARTIDIDSFWAEVLRAEQEG</sequence>
<dbReference type="AlphaFoldDB" id="A0A931GCG3"/>
<dbReference type="Proteomes" id="UP000596932">
    <property type="component" value="Unassembled WGS sequence"/>
</dbReference>
<gene>
    <name evidence="1" type="ORF">H3221_21355</name>
</gene>
<keyword evidence="2" id="KW-1185">Reference proteome</keyword>
<organism evidence="1 2">
    <name type="scientific">Pseudomonas chaetocerotis</name>
    <dbReference type="NCBI Taxonomy" id="2758695"/>
    <lineage>
        <taxon>Bacteria</taxon>
        <taxon>Pseudomonadati</taxon>
        <taxon>Pseudomonadota</taxon>
        <taxon>Gammaproteobacteria</taxon>
        <taxon>Pseudomonadales</taxon>
        <taxon>Pseudomonadaceae</taxon>
        <taxon>Pseudomonas</taxon>
    </lineage>
</organism>
<accession>A0A931GCG3</accession>
<evidence type="ECO:0000313" key="2">
    <source>
        <dbReference type="Proteomes" id="UP000596932"/>
    </source>
</evidence>
<evidence type="ECO:0000313" key="1">
    <source>
        <dbReference type="EMBL" id="MBG0837670.1"/>
    </source>
</evidence>
<proteinExistence type="predicted"/>
<reference evidence="1" key="1">
    <citation type="submission" date="2020-07" db="EMBL/GenBank/DDBJ databases">
        <title>Pseudomonas chaetoceroseae sp. nov., a new member of the Pseudomonas oleovorans group isolated from a culture of Chaetoceros calcitrans.</title>
        <authorList>
            <person name="Girard L."/>
            <person name="Lood C."/>
            <person name="De Mot R."/>
            <person name="Baudart J."/>
        </authorList>
    </citation>
    <scope>NUCLEOTIDE SEQUENCE</scope>
    <source>
        <strain evidence="1">536</strain>
    </source>
</reference>